<dbReference type="PANTHER" id="PTHR33334:SF10">
    <property type="entry name" value="PROTEIN LNK4"/>
    <property type="match status" value="1"/>
</dbReference>
<dbReference type="PANTHER" id="PTHR33334">
    <property type="entry name" value="PROTEIN LNK1"/>
    <property type="match status" value="1"/>
</dbReference>
<sequence>MTDTMEWYFGNEVEDLVVPKDYEQQEMISSGENWSQWGMNAFGGSSFPKKNINMTREELTFNGGKNFYTSIDMADSDNERQKSNTSSMSQGLYNNGGSLLWNDQADFQQFEEEEARINHMDDIFFSSLLEEDPTKDSTEEHENMILDNNVNMFEDNMVNSHVGNHGQSIGSSKYLKTHAFSPSTDWGNREVSTTCQMPKQYTSDENLTEESVLKDLERVTSQFNDKTRICFRDAFYRLAESSKQSLNSCQDGELMLTSNDETLRVVEPEASESKTNVIDRAVANLMFNKFDFEETDDQQHIDLCCQNQTDYDDDAEVPIQGGSDPSSTAY</sequence>
<gene>
    <name evidence="1" type="ORF">LSALG_LOCUS2680</name>
</gene>
<dbReference type="AlphaFoldDB" id="A0AA35V4U4"/>
<reference evidence="1" key="1">
    <citation type="submission" date="2023-04" db="EMBL/GenBank/DDBJ databases">
        <authorList>
            <person name="Vijverberg K."/>
            <person name="Xiong W."/>
            <person name="Schranz E."/>
        </authorList>
    </citation>
    <scope>NUCLEOTIDE SEQUENCE</scope>
</reference>
<organism evidence="1 2">
    <name type="scientific">Lactuca saligna</name>
    <name type="common">Willowleaf lettuce</name>
    <dbReference type="NCBI Taxonomy" id="75948"/>
    <lineage>
        <taxon>Eukaryota</taxon>
        <taxon>Viridiplantae</taxon>
        <taxon>Streptophyta</taxon>
        <taxon>Embryophyta</taxon>
        <taxon>Tracheophyta</taxon>
        <taxon>Spermatophyta</taxon>
        <taxon>Magnoliopsida</taxon>
        <taxon>eudicotyledons</taxon>
        <taxon>Gunneridae</taxon>
        <taxon>Pentapetalae</taxon>
        <taxon>asterids</taxon>
        <taxon>campanulids</taxon>
        <taxon>Asterales</taxon>
        <taxon>Asteraceae</taxon>
        <taxon>Cichorioideae</taxon>
        <taxon>Cichorieae</taxon>
        <taxon>Lactucinae</taxon>
        <taxon>Lactuca</taxon>
    </lineage>
</organism>
<dbReference type="GO" id="GO:0006355">
    <property type="term" value="P:regulation of DNA-templated transcription"/>
    <property type="evidence" value="ECO:0007669"/>
    <property type="project" value="InterPro"/>
</dbReference>
<proteinExistence type="predicted"/>
<evidence type="ECO:0000313" key="2">
    <source>
        <dbReference type="Proteomes" id="UP001177003"/>
    </source>
</evidence>
<dbReference type="Proteomes" id="UP001177003">
    <property type="component" value="Chromosome 0"/>
</dbReference>
<protein>
    <recommendedName>
        <fullName evidence="3">Protein LNK3</fullName>
    </recommendedName>
</protein>
<name>A0AA35V4U4_LACSI</name>
<dbReference type="InterPro" id="IPR039928">
    <property type="entry name" value="LNK"/>
</dbReference>
<dbReference type="GO" id="GO:0007623">
    <property type="term" value="P:circadian rhythm"/>
    <property type="evidence" value="ECO:0007669"/>
    <property type="project" value="InterPro"/>
</dbReference>
<evidence type="ECO:0008006" key="3">
    <source>
        <dbReference type="Google" id="ProtNLM"/>
    </source>
</evidence>
<keyword evidence="2" id="KW-1185">Reference proteome</keyword>
<accession>A0AA35V4U4</accession>
<evidence type="ECO:0000313" key="1">
    <source>
        <dbReference type="EMBL" id="CAI9261909.1"/>
    </source>
</evidence>
<dbReference type="EMBL" id="OX465086">
    <property type="protein sequence ID" value="CAI9261909.1"/>
    <property type="molecule type" value="Genomic_DNA"/>
</dbReference>